<feature type="region of interest" description="Disordered" evidence="2">
    <location>
        <begin position="268"/>
        <end position="310"/>
    </location>
</feature>
<proteinExistence type="predicted"/>
<dbReference type="AlphaFoldDB" id="J5T7M9"/>
<keyword evidence="1" id="KW-0479">Metal-binding</keyword>
<feature type="region of interest" description="Disordered" evidence="2">
    <location>
        <begin position="219"/>
        <end position="250"/>
    </location>
</feature>
<dbReference type="PROSITE" id="PS50157">
    <property type="entry name" value="ZINC_FINGER_C2H2_2"/>
    <property type="match status" value="1"/>
</dbReference>
<dbReference type="GeneID" id="25984749"/>
<evidence type="ECO:0000313" key="4">
    <source>
        <dbReference type="EMBL" id="EJT49606.1"/>
    </source>
</evidence>
<dbReference type="KEGG" id="tasa:A1Q1_01235"/>
<dbReference type="GO" id="GO:0008270">
    <property type="term" value="F:zinc ion binding"/>
    <property type="evidence" value="ECO:0007669"/>
    <property type="project" value="UniProtKB-KW"/>
</dbReference>
<dbReference type="RefSeq" id="XP_014179783.1">
    <property type="nucleotide sequence ID" value="XM_014324308.1"/>
</dbReference>
<name>J5T7M9_TRIAS</name>
<feature type="domain" description="C2H2-type" evidence="3">
    <location>
        <begin position="192"/>
        <end position="224"/>
    </location>
</feature>
<gene>
    <name evidence="4" type="ORF">A1Q1_01235</name>
</gene>
<sequence length="310" mass="34419">MSSPAPSQQSGMSGSELFPQPRAKRQRVAKAQSSKREKSKRKAVMDEDIEEKSSKKRAVEGDDSRPSPVPVDDAQVEHDDDANALDGPSLRTYLHHHSRLLVKIYEALVKLQSGHVNSQEMLSAIMHMKRETGRLYVSSNYLTNPDNILGKFPLLSGKVKPSYRGDGLSRLDDAEVPELYEEITELSRGGTWKCPNDGCGVSFEMRTELRDHMKHLIAGNEGRPQGLARAPSKASSPWQDPTLGEPGIANRSHACCELNDTTMKLTRSRPAFRSQRSHCNSSKTAQEHTNTSYAKPKSGIERCTHSPTWA</sequence>
<dbReference type="HOGENOM" id="CLU_078043_0_0_1"/>
<keyword evidence="1" id="KW-0863">Zinc-finger</keyword>
<evidence type="ECO:0000259" key="3">
    <source>
        <dbReference type="PROSITE" id="PS50157"/>
    </source>
</evidence>
<feature type="compositionally biased region" description="Polar residues" evidence="2">
    <location>
        <begin position="277"/>
        <end position="293"/>
    </location>
</feature>
<feature type="compositionally biased region" description="Basic and acidic residues" evidence="2">
    <location>
        <begin position="51"/>
        <end position="65"/>
    </location>
</feature>
<reference evidence="4 5" key="1">
    <citation type="journal article" date="2012" name="Eukaryot. Cell">
        <title>Draft genome sequence of CBS 2479, the standard type strain of Trichosporon asahii.</title>
        <authorList>
            <person name="Yang R.Y."/>
            <person name="Li H.T."/>
            <person name="Zhu H."/>
            <person name="Zhou G.P."/>
            <person name="Wang M."/>
            <person name="Wang L."/>
        </authorList>
    </citation>
    <scope>NUCLEOTIDE SEQUENCE [LARGE SCALE GENOMIC DNA]</scope>
    <source>
        <strain evidence="5">ATCC 90039 / CBS 2479 / JCM 2466 / KCTC 7840 / NCYC 2677 / UAMH 7654</strain>
    </source>
</reference>
<comment type="caution">
    <text evidence="4">The sequence shown here is derived from an EMBL/GenBank/DDBJ whole genome shotgun (WGS) entry which is preliminary data.</text>
</comment>
<evidence type="ECO:0000256" key="2">
    <source>
        <dbReference type="SAM" id="MobiDB-lite"/>
    </source>
</evidence>
<organism evidence="4 5">
    <name type="scientific">Trichosporon asahii var. asahii (strain ATCC 90039 / CBS 2479 / JCM 2466 / KCTC 7840 / NBRC 103889/ NCYC 2677 / UAMH 7654)</name>
    <name type="common">Yeast</name>
    <dbReference type="NCBI Taxonomy" id="1186058"/>
    <lineage>
        <taxon>Eukaryota</taxon>
        <taxon>Fungi</taxon>
        <taxon>Dikarya</taxon>
        <taxon>Basidiomycota</taxon>
        <taxon>Agaricomycotina</taxon>
        <taxon>Tremellomycetes</taxon>
        <taxon>Trichosporonales</taxon>
        <taxon>Trichosporonaceae</taxon>
        <taxon>Trichosporon</taxon>
    </lineage>
</organism>
<dbReference type="InterPro" id="IPR013087">
    <property type="entry name" value="Znf_C2H2_type"/>
</dbReference>
<evidence type="ECO:0000313" key="5">
    <source>
        <dbReference type="Proteomes" id="UP000002748"/>
    </source>
</evidence>
<protein>
    <recommendedName>
        <fullName evidence="3">C2H2-type domain-containing protein</fullName>
    </recommendedName>
</protein>
<dbReference type="EMBL" id="ALBS01000165">
    <property type="protein sequence ID" value="EJT49606.1"/>
    <property type="molecule type" value="Genomic_DNA"/>
</dbReference>
<evidence type="ECO:0000256" key="1">
    <source>
        <dbReference type="PROSITE-ProRule" id="PRU00042"/>
    </source>
</evidence>
<dbReference type="VEuPathDB" id="FungiDB:A1Q1_01235"/>
<feature type="region of interest" description="Disordered" evidence="2">
    <location>
        <begin position="1"/>
        <end position="84"/>
    </location>
</feature>
<dbReference type="Proteomes" id="UP000002748">
    <property type="component" value="Unassembled WGS sequence"/>
</dbReference>
<keyword evidence="1" id="KW-0862">Zinc</keyword>
<feature type="compositionally biased region" description="Polar residues" evidence="2">
    <location>
        <begin position="1"/>
        <end position="13"/>
    </location>
</feature>
<accession>J5T7M9</accession>